<keyword evidence="7" id="KW-0378">Hydrolase</keyword>
<dbReference type="NCBIfam" id="TIGR03423">
    <property type="entry name" value="pbp2_mrdA"/>
    <property type="match status" value="1"/>
</dbReference>
<dbReference type="InterPro" id="IPR017790">
    <property type="entry name" value="Penicillin-binding_protein_2"/>
</dbReference>
<proteinExistence type="predicted"/>
<dbReference type="GO" id="GO:0009002">
    <property type="term" value="F:serine-type D-Ala-D-Ala carboxypeptidase activity"/>
    <property type="evidence" value="ECO:0007669"/>
    <property type="project" value="InterPro"/>
</dbReference>
<dbReference type="GO" id="GO:0008658">
    <property type="term" value="F:penicillin binding"/>
    <property type="evidence" value="ECO:0007669"/>
    <property type="project" value="InterPro"/>
</dbReference>
<name>A0A0G1QDL6_9BACT</name>
<evidence type="ECO:0000259" key="15">
    <source>
        <dbReference type="Pfam" id="PF03717"/>
    </source>
</evidence>
<dbReference type="AlphaFoldDB" id="A0A0G1QDL6"/>
<organism evidence="16 17">
    <name type="scientific">Candidatus Magasanikbacteria bacterium GW2011_GWA2_45_39</name>
    <dbReference type="NCBI Taxonomy" id="1619041"/>
    <lineage>
        <taxon>Bacteria</taxon>
        <taxon>Candidatus Magasanikiibacteriota</taxon>
    </lineage>
</organism>
<evidence type="ECO:0000256" key="11">
    <source>
        <dbReference type="ARBA" id="ARBA00023136"/>
    </source>
</evidence>
<dbReference type="PANTHER" id="PTHR30627:SF2">
    <property type="entry name" value="PEPTIDOGLYCAN D,D-TRANSPEPTIDASE MRDA"/>
    <property type="match status" value="1"/>
</dbReference>
<dbReference type="SUPFAM" id="SSF56601">
    <property type="entry name" value="beta-lactamase/transpeptidase-like"/>
    <property type="match status" value="1"/>
</dbReference>
<feature type="domain" description="Penicillin-binding protein transpeptidase" evidence="14">
    <location>
        <begin position="340"/>
        <end position="665"/>
    </location>
</feature>
<evidence type="ECO:0000256" key="13">
    <source>
        <dbReference type="SAM" id="Phobius"/>
    </source>
</evidence>
<dbReference type="InterPro" id="IPR036138">
    <property type="entry name" value="PBP_dimer_sf"/>
</dbReference>
<dbReference type="InterPro" id="IPR001460">
    <property type="entry name" value="PCN-bd_Tpept"/>
</dbReference>
<dbReference type="GO" id="GO:0006508">
    <property type="term" value="P:proteolysis"/>
    <property type="evidence" value="ECO:0007669"/>
    <property type="project" value="UniProtKB-KW"/>
</dbReference>
<dbReference type="Pfam" id="PF00905">
    <property type="entry name" value="Transpeptidase"/>
    <property type="match status" value="1"/>
</dbReference>
<evidence type="ECO:0000256" key="7">
    <source>
        <dbReference type="ARBA" id="ARBA00022801"/>
    </source>
</evidence>
<evidence type="ECO:0000256" key="8">
    <source>
        <dbReference type="ARBA" id="ARBA00022960"/>
    </source>
</evidence>
<evidence type="ECO:0000256" key="1">
    <source>
        <dbReference type="ARBA" id="ARBA00004167"/>
    </source>
</evidence>
<evidence type="ECO:0000313" key="17">
    <source>
        <dbReference type="Proteomes" id="UP000033999"/>
    </source>
</evidence>
<feature type="domain" description="Penicillin-binding protein dimerisation" evidence="15">
    <location>
        <begin position="111"/>
        <end position="216"/>
    </location>
</feature>
<dbReference type="EMBL" id="LCKX01000024">
    <property type="protein sequence ID" value="KKU06730.1"/>
    <property type="molecule type" value="Genomic_DNA"/>
</dbReference>
<keyword evidence="4" id="KW-0997">Cell inner membrane</keyword>
<keyword evidence="12" id="KW-0961">Cell wall biogenesis/degradation</keyword>
<dbReference type="GO" id="GO:0005886">
    <property type="term" value="C:plasma membrane"/>
    <property type="evidence" value="ECO:0007669"/>
    <property type="project" value="UniProtKB-SubCell"/>
</dbReference>
<evidence type="ECO:0000256" key="12">
    <source>
        <dbReference type="ARBA" id="ARBA00023316"/>
    </source>
</evidence>
<sequence>MKRIFSFKRHQPNDDPFLIRIDSIKDKSVEGFFKKQWVEDSITTAGKINAPKPLGEFLGIGGSLKTLWVGGCILTILLVTLFLRAAYLQIIQGGHFRLLAENNRIRTKLLSAERGIIYDATDVPLVRNIPTFTAYLLPQDIPTENHARTKTLRAIGELVEISPENLQKKMDEFKSYRFQTFAIKDNIDYDTALRLVLLSKQIPGVSIESELKRQYLLVNEGATSSTSERQHYAAPSLGMVLGYEGKITKEELDLASDKEYLPIDRIGKTGIEKSYENLLRGVRAKKKIEVDALGKTKNLIAEEPGVPGKNIKLNIRVDYQTALEDALDAQLKNSTHHRASAIVMNPQTGAILALATRPVLDTNLFAKGISNDEYQQLLNDPDQPLFNRAWSGAFPSGSVIKPLIASAALTEKIITRNTTFLSVGGLQVGKWFFPDWKAGGHGVTNVIKALAESVNTFFFIVGGGYHQFKGLGPETIVMYLKKFGLANTTGIDLPGEVPGFLPTPEWKEDVKKEQWYIGDTYNLSIGQGDVLVTPLQVALYTATVANSGTLYAPHVVKSTIDPKTKKETPIKPRVVEHAVVPADVLALVRAGMRSAVTDGSARVLNDLPIPVAGKTGTAQWSKNKANHAWFTGFAPYENPRIVITVLVEEGGEGSGVSVPIAKRFLTWYAKHTNE</sequence>
<keyword evidence="11 13" id="KW-0472">Membrane</keyword>
<dbReference type="GO" id="GO:0009252">
    <property type="term" value="P:peptidoglycan biosynthetic process"/>
    <property type="evidence" value="ECO:0007669"/>
    <property type="project" value="UniProtKB-KW"/>
</dbReference>
<dbReference type="SUPFAM" id="SSF56519">
    <property type="entry name" value="Penicillin binding protein dimerisation domain"/>
    <property type="match status" value="1"/>
</dbReference>
<dbReference type="Pfam" id="PF03717">
    <property type="entry name" value="PBP_dimer"/>
    <property type="match status" value="2"/>
</dbReference>
<keyword evidence="6 13" id="KW-0812">Transmembrane</keyword>
<protein>
    <submittedName>
        <fullName evidence="16">Penicillin-binding protein 2</fullName>
    </submittedName>
</protein>
<evidence type="ECO:0000256" key="6">
    <source>
        <dbReference type="ARBA" id="ARBA00022692"/>
    </source>
</evidence>
<evidence type="ECO:0000256" key="10">
    <source>
        <dbReference type="ARBA" id="ARBA00022989"/>
    </source>
</evidence>
<evidence type="ECO:0000256" key="4">
    <source>
        <dbReference type="ARBA" id="ARBA00022519"/>
    </source>
</evidence>
<evidence type="ECO:0000256" key="3">
    <source>
        <dbReference type="ARBA" id="ARBA00022475"/>
    </source>
</evidence>
<dbReference type="GO" id="GO:0008360">
    <property type="term" value="P:regulation of cell shape"/>
    <property type="evidence" value="ECO:0007669"/>
    <property type="project" value="UniProtKB-KW"/>
</dbReference>
<dbReference type="GO" id="GO:0071555">
    <property type="term" value="P:cell wall organization"/>
    <property type="evidence" value="ECO:0007669"/>
    <property type="project" value="UniProtKB-KW"/>
</dbReference>
<reference evidence="16 17" key="1">
    <citation type="journal article" date="2015" name="Nature">
        <title>rRNA introns, odd ribosomes, and small enigmatic genomes across a large radiation of phyla.</title>
        <authorList>
            <person name="Brown C.T."/>
            <person name="Hug L.A."/>
            <person name="Thomas B.C."/>
            <person name="Sharon I."/>
            <person name="Castelle C.J."/>
            <person name="Singh A."/>
            <person name="Wilkins M.J."/>
            <person name="Williams K.H."/>
            <person name="Banfield J.F."/>
        </authorList>
    </citation>
    <scope>NUCLEOTIDE SEQUENCE [LARGE SCALE GENOMIC DNA]</scope>
</reference>
<dbReference type="Proteomes" id="UP000033999">
    <property type="component" value="Unassembled WGS sequence"/>
</dbReference>
<dbReference type="Gene3D" id="3.30.1390.30">
    <property type="entry name" value="Penicillin-binding protein 2a, domain 3"/>
    <property type="match status" value="1"/>
</dbReference>
<feature type="domain" description="Penicillin-binding protein dimerisation" evidence="15">
    <location>
        <begin position="225"/>
        <end position="296"/>
    </location>
</feature>
<keyword evidence="5" id="KW-0645">Protease</keyword>
<accession>A0A0G1QDL6</accession>
<keyword evidence="8" id="KW-0133">Cell shape</keyword>
<feature type="transmembrane region" description="Helical" evidence="13">
    <location>
        <begin position="67"/>
        <end position="87"/>
    </location>
</feature>
<dbReference type="InterPro" id="IPR012338">
    <property type="entry name" value="Beta-lactam/transpept-like"/>
</dbReference>
<comment type="caution">
    <text evidence="16">The sequence shown here is derived from an EMBL/GenBank/DDBJ whole genome shotgun (WGS) entry which is preliminary data.</text>
</comment>
<gene>
    <name evidence="16" type="ORF">UX10_C0024G0007</name>
</gene>
<comment type="subcellular location">
    <subcellularLocation>
        <location evidence="2">Cell membrane</location>
    </subcellularLocation>
    <subcellularLocation>
        <location evidence="1">Membrane</location>
        <topology evidence="1">Single-pass membrane protein</topology>
    </subcellularLocation>
</comment>
<evidence type="ECO:0000256" key="9">
    <source>
        <dbReference type="ARBA" id="ARBA00022984"/>
    </source>
</evidence>
<evidence type="ECO:0000313" key="16">
    <source>
        <dbReference type="EMBL" id="KKU06730.1"/>
    </source>
</evidence>
<evidence type="ECO:0000256" key="5">
    <source>
        <dbReference type="ARBA" id="ARBA00022670"/>
    </source>
</evidence>
<dbReference type="Gene3D" id="3.40.710.10">
    <property type="entry name" value="DD-peptidase/beta-lactamase superfamily"/>
    <property type="match status" value="1"/>
</dbReference>
<dbReference type="PATRIC" id="fig|1619041.3.peg.695"/>
<keyword evidence="3" id="KW-1003">Cell membrane</keyword>
<evidence type="ECO:0000256" key="2">
    <source>
        <dbReference type="ARBA" id="ARBA00004236"/>
    </source>
</evidence>
<dbReference type="Gene3D" id="3.90.1310.10">
    <property type="entry name" value="Penicillin-binding protein 2a (Domain 2)"/>
    <property type="match status" value="1"/>
</dbReference>
<keyword evidence="9" id="KW-0573">Peptidoglycan synthesis</keyword>
<evidence type="ECO:0000259" key="14">
    <source>
        <dbReference type="Pfam" id="PF00905"/>
    </source>
</evidence>
<dbReference type="InterPro" id="IPR005311">
    <property type="entry name" value="PBP_dimer"/>
</dbReference>
<dbReference type="GO" id="GO:0071972">
    <property type="term" value="F:peptidoglycan L,D-transpeptidase activity"/>
    <property type="evidence" value="ECO:0007669"/>
    <property type="project" value="TreeGrafter"/>
</dbReference>
<dbReference type="PANTHER" id="PTHR30627">
    <property type="entry name" value="PEPTIDOGLYCAN D,D-TRANSPEPTIDASE"/>
    <property type="match status" value="1"/>
</dbReference>
<keyword evidence="10 13" id="KW-1133">Transmembrane helix</keyword>
<dbReference type="InterPro" id="IPR050515">
    <property type="entry name" value="Beta-lactam/transpept"/>
</dbReference>